<reference evidence="2" key="1">
    <citation type="thesis" date="2021" institute="BYU ScholarsArchive" country="Provo, UT, USA">
        <title>Applications of and Algorithms for Genome Assembly and Genomic Analyses with an Emphasis on Marine Teleosts.</title>
        <authorList>
            <person name="Pickett B.D."/>
        </authorList>
    </citation>
    <scope>NUCLEOTIDE SEQUENCE</scope>
    <source>
        <strain evidence="2">HI-2016</strain>
    </source>
</reference>
<keyword evidence="4" id="KW-1185">Reference proteome</keyword>
<feature type="region of interest" description="Disordered" evidence="1">
    <location>
        <begin position="1"/>
        <end position="65"/>
    </location>
</feature>
<proteinExistence type="predicted"/>
<dbReference type="EMBL" id="JAFBMS010001943">
    <property type="protein sequence ID" value="KAG9328677.1"/>
    <property type="molecule type" value="Genomic_DNA"/>
</dbReference>
<comment type="caution">
    <text evidence="2">The sequence shown here is derived from an EMBL/GenBank/DDBJ whole genome shotgun (WGS) entry which is preliminary data.</text>
</comment>
<dbReference type="AlphaFoldDB" id="A0A8T2MW55"/>
<dbReference type="OrthoDB" id="10262526at2759"/>
<dbReference type="EMBL" id="JAFBMS010000281">
    <property type="protein sequence ID" value="KAG9331847.1"/>
    <property type="molecule type" value="Genomic_DNA"/>
</dbReference>
<name>A0A8T2MW55_9TELE</name>
<accession>A0A8T2MW55</accession>
<dbReference type="Proteomes" id="UP000824540">
    <property type="component" value="Unassembled WGS sequence"/>
</dbReference>
<evidence type="ECO:0000313" key="3">
    <source>
        <dbReference type="EMBL" id="KAG9331847.1"/>
    </source>
</evidence>
<protein>
    <submittedName>
        <fullName evidence="2">Uncharacterized protein</fullName>
    </submittedName>
</protein>
<sequence>MSDTWSNIQAHKKQLDSLRERLQRRRKDTTQLGIEVGGVEGVSTRSDSPGPAIQNPPQAERPPDPELERRLLGYLSELSLSLPTDSLTLTSQLSTVSARVGAHACVSAHACEGVRARVRGRAMG</sequence>
<evidence type="ECO:0000313" key="2">
    <source>
        <dbReference type="EMBL" id="KAG9328677.1"/>
    </source>
</evidence>
<gene>
    <name evidence="2" type="ORF">JZ751_011489</name>
    <name evidence="3" type="ORF">JZ751_016873</name>
</gene>
<evidence type="ECO:0000313" key="4">
    <source>
        <dbReference type="Proteomes" id="UP000824540"/>
    </source>
</evidence>
<organism evidence="2 4">
    <name type="scientific">Albula glossodonta</name>
    <name type="common">roundjaw bonefish</name>
    <dbReference type="NCBI Taxonomy" id="121402"/>
    <lineage>
        <taxon>Eukaryota</taxon>
        <taxon>Metazoa</taxon>
        <taxon>Chordata</taxon>
        <taxon>Craniata</taxon>
        <taxon>Vertebrata</taxon>
        <taxon>Euteleostomi</taxon>
        <taxon>Actinopterygii</taxon>
        <taxon>Neopterygii</taxon>
        <taxon>Teleostei</taxon>
        <taxon>Albuliformes</taxon>
        <taxon>Albulidae</taxon>
        <taxon>Albula</taxon>
    </lineage>
</organism>
<evidence type="ECO:0000256" key="1">
    <source>
        <dbReference type="SAM" id="MobiDB-lite"/>
    </source>
</evidence>